<feature type="domain" description="Schlafen AlbA-2" evidence="2">
    <location>
        <begin position="26"/>
        <end position="144"/>
    </location>
</feature>
<dbReference type="Pfam" id="PF04326">
    <property type="entry name" value="SLFN_AlbA_2"/>
    <property type="match status" value="1"/>
</dbReference>
<dbReference type="InterPro" id="IPR007421">
    <property type="entry name" value="Schlafen_AlbA_2_dom"/>
</dbReference>
<organism evidence="3 4">
    <name type="scientific">Thermoflavimicrobium daqui</name>
    <dbReference type="NCBI Taxonomy" id="2137476"/>
    <lineage>
        <taxon>Bacteria</taxon>
        <taxon>Bacillati</taxon>
        <taxon>Bacillota</taxon>
        <taxon>Bacilli</taxon>
        <taxon>Bacillales</taxon>
        <taxon>Thermoactinomycetaceae</taxon>
        <taxon>Thermoflavimicrobium</taxon>
    </lineage>
</organism>
<reference evidence="3 4" key="2">
    <citation type="submission" date="2018-06" db="EMBL/GenBank/DDBJ databases">
        <authorList>
            <person name="Zhirakovskaya E."/>
        </authorList>
    </citation>
    <scope>NUCLEOTIDE SEQUENCE [LARGE SCALE GENOMIC DNA]</scope>
    <source>
        <strain evidence="3 4">FBKL4.011</strain>
    </source>
</reference>
<dbReference type="OrthoDB" id="8456725at2"/>
<dbReference type="Proteomes" id="UP000251213">
    <property type="component" value="Unassembled WGS sequence"/>
</dbReference>
<gene>
    <name evidence="3" type="ORF">DL897_02680</name>
</gene>
<name>A0A364K9J3_9BACL</name>
<evidence type="ECO:0000259" key="2">
    <source>
        <dbReference type="Pfam" id="PF04326"/>
    </source>
</evidence>
<accession>A0A364K9J3</accession>
<evidence type="ECO:0000313" key="4">
    <source>
        <dbReference type="Proteomes" id="UP000251213"/>
    </source>
</evidence>
<dbReference type="InterPro" id="IPR038461">
    <property type="entry name" value="Schlafen_AlbA_2_dom_sf"/>
</dbReference>
<evidence type="ECO:0000313" key="3">
    <source>
        <dbReference type="EMBL" id="RAL26964.1"/>
    </source>
</evidence>
<comment type="caution">
    <text evidence="3">The sequence shown here is derived from an EMBL/GenBank/DDBJ whole genome shotgun (WGS) entry which is preliminary data.</text>
</comment>
<dbReference type="Gene3D" id="3.30.950.30">
    <property type="entry name" value="Schlafen, AAA domain"/>
    <property type="match status" value="1"/>
</dbReference>
<reference evidence="3 4" key="1">
    <citation type="submission" date="2018-06" db="EMBL/GenBank/DDBJ databases">
        <title>Thermoflavimicrobium daqus sp. nov., a thermophilic microbe isolated from Moutai-flavour Daqu.</title>
        <authorList>
            <person name="Wang X."/>
            <person name="Zhou H."/>
        </authorList>
    </citation>
    <scope>NUCLEOTIDE SEQUENCE [LARGE SCALE GENOMIC DNA]</scope>
    <source>
        <strain evidence="3 4">FBKL4.011</strain>
    </source>
</reference>
<protein>
    <recommendedName>
        <fullName evidence="2">Schlafen AlbA-2 domain-containing protein</fullName>
    </recommendedName>
</protein>
<proteinExistence type="predicted"/>
<keyword evidence="4" id="KW-1185">Reference proteome</keyword>
<feature type="compositionally biased region" description="Basic and acidic residues" evidence="1">
    <location>
        <begin position="7"/>
        <end position="35"/>
    </location>
</feature>
<feature type="region of interest" description="Disordered" evidence="1">
    <location>
        <begin position="1"/>
        <end position="35"/>
    </location>
</feature>
<dbReference type="AlphaFoldDB" id="A0A364K9J3"/>
<dbReference type="EMBL" id="QJKK01000001">
    <property type="protein sequence ID" value="RAL26964.1"/>
    <property type="molecule type" value="Genomic_DNA"/>
</dbReference>
<evidence type="ECO:0000256" key="1">
    <source>
        <dbReference type="SAM" id="MobiDB-lite"/>
    </source>
</evidence>
<sequence>MSLSSDATKESELLSQRGKELLDKEEGTDVDFKRQRGGLKSEDIVAFANSPNGGVILLGVDETEDENGKQKGKVVGCKISDGEKLAIISKAMSCRPPVDIEIFIETTEEGLSFYRIEIPSGQYKPYCTEKGLYMIRGDGRNLPLTPDKLLDLYLDVQGSKFFERFRQATADLEKQIKQSHKELKVVNKGLYQMKEKISSDLSDLLVVLESKVEETTNRIQHEFVEKLSDDTIAFSMKTFKEIQAISKQLKQIEAKVAGNAAIVNSLFAHFNVEYPRIAQNRTTVKELAMNLYLIYQDREIVMETLKKIFPYGLEMIEIWVNEVLDPLESSSA</sequence>